<name>A0ABY4WJH9_9BACL</name>
<protein>
    <submittedName>
        <fullName evidence="1">Uncharacterized protein</fullName>
    </submittedName>
</protein>
<accession>A0ABY4WJH9</accession>
<evidence type="ECO:0000313" key="2">
    <source>
        <dbReference type="Proteomes" id="UP001056500"/>
    </source>
</evidence>
<proteinExistence type="predicted"/>
<gene>
    <name evidence="1" type="ORF">NDK47_06515</name>
</gene>
<dbReference type="EMBL" id="CP098755">
    <property type="protein sequence ID" value="USG66946.1"/>
    <property type="molecule type" value="Genomic_DNA"/>
</dbReference>
<reference evidence="1" key="1">
    <citation type="submission" date="2022-06" db="EMBL/GenBank/DDBJ databases">
        <title>Genome sequencing of Brevibacillus sp. BB3-R1.</title>
        <authorList>
            <person name="Heo J."/>
            <person name="Lee D."/>
            <person name="Won M."/>
            <person name="Han B.-H."/>
            <person name="Hong S.-B."/>
            <person name="Kwon S.-W."/>
        </authorList>
    </citation>
    <scope>NUCLEOTIDE SEQUENCE</scope>
    <source>
        <strain evidence="1">BB3-R1</strain>
    </source>
</reference>
<evidence type="ECO:0000313" key="1">
    <source>
        <dbReference type="EMBL" id="USG66946.1"/>
    </source>
</evidence>
<keyword evidence="2" id="KW-1185">Reference proteome</keyword>
<dbReference type="Proteomes" id="UP001056500">
    <property type="component" value="Chromosome"/>
</dbReference>
<organism evidence="1 2">
    <name type="scientific">Brevibacillus ruminantium</name>
    <dbReference type="NCBI Taxonomy" id="2950604"/>
    <lineage>
        <taxon>Bacteria</taxon>
        <taxon>Bacillati</taxon>
        <taxon>Bacillota</taxon>
        <taxon>Bacilli</taxon>
        <taxon>Bacillales</taxon>
        <taxon>Paenibacillaceae</taxon>
        <taxon>Brevibacillus</taxon>
    </lineage>
</organism>
<sequence>MQPWGERILFALQQMDGSFELWIHANGQTLARLEHIQSYRLDEANNAFYIQKAGGWDAYSADLKPLTNGSYDRLEILSTHGEVKIGTYRDKKTGLLGILGKDWKVVSAPVYESIKPFDQVFPQLGLVQSTPAPFVFLKKDRFGYLSESGAELFQTALLTKRPAVTYQPLTAQPFAAFQTLLQTDPLRLVDFGKAYGWESGRSSETNFFANLALYLELPAGAAKQEVLAALIERGVLAPTVLSAGFANTDFYALMYSIATGGGSQSLTQQQLADWASKRGLVYERGGHHFVDVYAEYQQLFFRELLRVQAGRGVYKAKTLTLATLDEFQRSMLSSLIVVNGRPMEQLPVPLPADELNRHLNVLIQPYNKQAQAMLQAAVKQL</sequence>
<dbReference type="RefSeq" id="WP_251874050.1">
    <property type="nucleotide sequence ID" value="NZ_CP098755.1"/>
</dbReference>